<sequence>MLNVFLTIDTEIWPFSPGWPVRPLASDKLSFSEEIDTYLYGKTTQGEYGIPFQMAILNRYGLKATYFLEPLFADKVGIACLSEVVGLIQNGGHEVQLHMHTEWLSEISDASIPARFKQYMHQFSLEEQTALIGKGIRNLQAAGVKEIRAFRAGSYGANLDTLRAALNNGLSFDSSHNFCYLGTDCKIHPSALMLQPQKMEGIWEFPISFFQDYPGHYRHTQLAACAFNELKTALLDAWQAGWFSFVIVLHSFELIKGKTPSILSLPDKTNIKRFRLLCEFLATHPDKFRTVLFSEIDTASIPEINAIKPLRSRFHHTARRFVEQGIARLT</sequence>
<reference evidence="2 3" key="1">
    <citation type="submission" date="2016-10" db="EMBL/GenBank/DDBJ databases">
        <authorList>
            <person name="de Groot N.N."/>
        </authorList>
    </citation>
    <scope>NUCLEOTIDE SEQUENCE [LARGE SCALE GENOMIC DNA]</scope>
    <source>
        <strain evidence="2 3">Nm146</strain>
    </source>
</reference>
<protein>
    <recommendedName>
        <fullName evidence="4">Polysaccharide deacetylase</fullName>
    </recommendedName>
</protein>
<name>A0A1I4KWS9_9PROT</name>
<dbReference type="Proteomes" id="UP000199561">
    <property type="component" value="Unassembled WGS sequence"/>
</dbReference>
<evidence type="ECO:0000313" key="1">
    <source>
        <dbReference type="EMBL" id="CAE6512952.1"/>
    </source>
</evidence>
<dbReference type="AlphaFoldDB" id="A0A1I4KWS9"/>
<dbReference type="EMBL" id="CAJNAP010000034">
    <property type="protein sequence ID" value="CAE6512952.1"/>
    <property type="molecule type" value="Genomic_DNA"/>
</dbReference>
<dbReference type="InterPro" id="IPR011330">
    <property type="entry name" value="Glyco_hydro/deAcase_b/a-brl"/>
</dbReference>
<dbReference type="Proteomes" id="UP000601736">
    <property type="component" value="Unassembled WGS sequence"/>
</dbReference>
<dbReference type="EMBL" id="FOUF01000001">
    <property type="protein sequence ID" value="SFL82979.1"/>
    <property type="molecule type" value="Genomic_DNA"/>
</dbReference>
<accession>A0A1I4KWS9</accession>
<reference evidence="1" key="2">
    <citation type="submission" date="2021-02" db="EMBL/GenBank/DDBJ databases">
        <authorList>
            <person name="Han P."/>
        </authorList>
    </citation>
    <scope>NUCLEOTIDE SEQUENCE</scope>
    <source>
        <strain evidence="1">Nitrosomonas nitrosa 18-3D</strain>
    </source>
</reference>
<evidence type="ECO:0000313" key="3">
    <source>
        <dbReference type="Proteomes" id="UP000199561"/>
    </source>
</evidence>
<dbReference type="Gene3D" id="3.20.20.370">
    <property type="entry name" value="Glycoside hydrolase/deacetylase"/>
    <property type="match status" value="1"/>
</dbReference>
<gene>
    <name evidence="1" type="ORF">NMYAN_40195</name>
    <name evidence="2" type="ORF">SAMN05421880_10167</name>
</gene>
<dbReference type="RefSeq" id="WP_090665602.1">
    <property type="nucleotide sequence ID" value="NZ_CAJNAP010000034.1"/>
</dbReference>
<dbReference type="OrthoDB" id="8597776at2"/>
<evidence type="ECO:0000313" key="2">
    <source>
        <dbReference type="EMBL" id="SFL82979.1"/>
    </source>
</evidence>
<dbReference type="GO" id="GO:0005975">
    <property type="term" value="P:carbohydrate metabolic process"/>
    <property type="evidence" value="ECO:0007669"/>
    <property type="project" value="InterPro"/>
</dbReference>
<dbReference type="STRING" id="52442.SAMN05421880_10167"/>
<organism evidence="2 3">
    <name type="scientific">Nitrosomonas nitrosa</name>
    <dbReference type="NCBI Taxonomy" id="52442"/>
    <lineage>
        <taxon>Bacteria</taxon>
        <taxon>Pseudomonadati</taxon>
        <taxon>Pseudomonadota</taxon>
        <taxon>Betaproteobacteria</taxon>
        <taxon>Nitrosomonadales</taxon>
        <taxon>Nitrosomonadaceae</taxon>
        <taxon>Nitrosomonas</taxon>
    </lineage>
</organism>
<proteinExistence type="predicted"/>
<keyword evidence="3" id="KW-1185">Reference proteome</keyword>
<dbReference type="CDD" id="cd10933">
    <property type="entry name" value="CE4_u9"/>
    <property type="match status" value="1"/>
</dbReference>
<evidence type="ECO:0008006" key="4">
    <source>
        <dbReference type="Google" id="ProtNLM"/>
    </source>
</evidence>
<dbReference type="SUPFAM" id="SSF88713">
    <property type="entry name" value="Glycoside hydrolase/deacetylase"/>
    <property type="match status" value="1"/>
</dbReference>